<feature type="transmembrane region" description="Helical" evidence="2">
    <location>
        <begin position="243"/>
        <end position="262"/>
    </location>
</feature>
<keyword evidence="2" id="KW-1133">Transmembrane helix</keyword>
<feature type="domain" description="Acyltransferase 3" evidence="3">
    <location>
        <begin position="14"/>
        <end position="355"/>
    </location>
</feature>
<feature type="transmembrane region" description="Helical" evidence="2">
    <location>
        <begin position="300"/>
        <end position="317"/>
    </location>
</feature>
<keyword evidence="2" id="KW-0472">Membrane</keyword>
<dbReference type="PANTHER" id="PTHR23028">
    <property type="entry name" value="ACETYLTRANSFERASE"/>
    <property type="match status" value="1"/>
</dbReference>
<dbReference type="EMBL" id="PVZG01000051">
    <property type="protein sequence ID" value="PRY17651.1"/>
    <property type="molecule type" value="Genomic_DNA"/>
</dbReference>
<comment type="caution">
    <text evidence="4">The sequence shown here is derived from an EMBL/GenBank/DDBJ whole genome shotgun (WGS) entry which is preliminary data.</text>
</comment>
<dbReference type="GO" id="GO:0016020">
    <property type="term" value="C:membrane"/>
    <property type="evidence" value="ECO:0007669"/>
    <property type="project" value="TreeGrafter"/>
</dbReference>
<evidence type="ECO:0000259" key="3">
    <source>
        <dbReference type="Pfam" id="PF01757"/>
    </source>
</evidence>
<keyword evidence="5" id="KW-1185">Reference proteome</keyword>
<name>A0A2T0R902_9ACTN</name>
<feature type="transmembrane region" description="Helical" evidence="2">
    <location>
        <begin position="212"/>
        <end position="236"/>
    </location>
</feature>
<protein>
    <submittedName>
        <fullName evidence="4">Peptidoglycan/LPS O-acetylase OafA/YrhL</fullName>
    </submittedName>
</protein>
<dbReference type="OrthoDB" id="9796461at2"/>
<proteinExistence type="predicted"/>
<feature type="region of interest" description="Disordered" evidence="1">
    <location>
        <begin position="369"/>
        <end position="393"/>
    </location>
</feature>
<sequence length="393" mass="43543">MVVVGSHSKKELPSLTGLRFAAALIVFLIHAQILQYVPDGSPRIVYAFAVGLGSPGVTSGYAAVSFFFMLSGFVLTWSARPSTRLSSFWRRRYLRAYPSHLVVLAFAILLAFLAGRTVGWWSIADAALLQSWIPDPAVFYGVNPVTWTLSCEVFFYLIFPVAHRLLARFNARSLWPALLALWSMMLLMPVIAQLLPGQTFGDFKVLSATQFWFVAVLPISASLQFLAGILVARIVAEGRWPRFPRVVVFTSFVLCCAASTFIPFLFSIYAITFVPLVLILGSFAVADVRGERTLFGRPALVWLGNLTFAFYLVHELVLDYGRKLAPFDFPPHAAGSLMWIFAAFALSLALAYLLHHGVELPAMRRWGGRRPNAASQQSAGSDARPDFSVRKPE</sequence>
<evidence type="ECO:0000313" key="5">
    <source>
        <dbReference type="Proteomes" id="UP000239209"/>
    </source>
</evidence>
<dbReference type="AlphaFoldDB" id="A0A2T0R902"/>
<reference evidence="4 5" key="1">
    <citation type="submission" date="2018-03" db="EMBL/GenBank/DDBJ databases">
        <title>Genomic Encyclopedia of Archaeal and Bacterial Type Strains, Phase II (KMG-II): from individual species to whole genera.</title>
        <authorList>
            <person name="Goeker M."/>
        </authorList>
    </citation>
    <scope>NUCLEOTIDE SEQUENCE [LARGE SCALE GENOMIC DNA]</scope>
    <source>
        <strain evidence="4 5">DSM 45348</strain>
    </source>
</reference>
<dbReference type="InterPro" id="IPR002656">
    <property type="entry name" value="Acyl_transf_3_dom"/>
</dbReference>
<feature type="transmembrane region" description="Helical" evidence="2">
    <location>
        <begin position="100"/>
        <end position="124"/>
    </location>
</feature>
<evidence type="ECO:0000256" key="2">
    <source>
        <dbReference type="SAM" id="Phobius"/>
    </source>
</evidence>
<feature type="compositionally biased region" description="Basic and acidic residues" evidence="1">
    <location>
        <begin position="383"/>
        <end position="393"/>
    </location>
</feature>
<gene>
    <name evidence="4" type="ORF">CLV70_1516</name>
</gene>
<organism evidence="4 5">
    <name type="scientific">Pseudosporangium ferrugineum</name>
    <dbReference type="NCBI Taxonomy" id="439699"/>
    <lineage>
        <taxon>Bacteria</taxon>
        <taxon>Bacillati</taxon>
        <taxon>Actinomycetota</taxon>
        <taxon>Actinomycetes</taxon>
        <taxon>Micromonosporales</taxon>
        <taxon>Micromonosporaceae</taxon>
        <taxon>Pseudosporangium</taxon>
    </lineage>
</organism>
<evidence type="ECO:0000256" key="1">
    <source>
        <dbReference type="SAM" id="MobiDB-lite"/>
    </source>
</evidence>
<dbReference type="PANTHER" id="PTHR23028:SF53">
    <property type="entry name" value="ACYL_TRANSF_3 DOMAIN-CONTAINING PROTEIN"/>
    <property type="match status" value="1"/>
</dbReference>
<dbReference type="Pfam" id="PF01757">
    <property type="entry name" value="Acyl_transf_3"/>
    <property type="match status" value="1"/>
</dbReference>
<dbReference type="GO" id="GO:0009103">
    <property type="term" value="P:lipopolysaccharide biosynthetic process"/>
    <property type="evidence" value="ECO:0007669"/>
    <property type="project" value="TreeGrafter"/>
</dbReference>
<dbReference type="InterPro" id="IPR050879">
    <property type="entry name" value="Acyltransferase_3"/>
</dbReference>
<keyword evidence="2" id="KW-0812">Transmembrane</keyword>
<evidence type="ECO:0000313" key="4">
    <source>
        <dbReference type="EMBL" id="PRY17651.1"/>
    </source>
</evidence>
<accession>A0A2T0R902</accession>
<feature type="transmembrane region" description="Helical" evidence="2">
    <location>
        <begin position="58"/>
        <end position="79"/>
    </location>
</feature>
<dbReference type="RefSeq" id="WP_106131493.1">
    <property type="nucleotide sequence ID" value="NZ_PVZG01000051.1"/>
</dbReference>
<dbReference type="Proteomes" id="UP000239209">
    <property type="component" value="Unassembled WGS sequence"/>
</dbReference>
<feature type="transmembrane region" description="Helical" evidence="2">
    <location>
        <begin position="174"/>
        <end position="192"/>
    </location>
</feature>
<dbReference type="GO" id="GO:0016747">
    <property type="term" value="F:acyltransferase activity, transferring groups other than amino-acyl groups"/>
    <property type="evidence" value="ECO:0007669"/>
    <property type="project" value="InterPro"/>
</dbReference>
<feature type="transmembrane region" description="Helical" evidence="2">
    <location>
        <begin position="144"/>
        <end position="162"/>
    </location>
</feature>
<feature type="transmembrane region" description="Helical" evidence="2">
    <location>
        <begin position="268"/>
        <end position="288"/>
    </location>
</feature>
<feature type="transmembrane region" description="Helical" evidence="2">
    <location>
        <begin position="20"/>
        <end position="38"/>
    </location>
</feature>
<feature type="transmembrane region" description="Helical" evidence="2">
    <location>
        <begin position="337"/>
        <end position="355"/>
    </location>
</feature>